<dbReference type="InterPro" id="IPR041682">
    <property type="entry name" value="AAA_14"/>
</dbReference>
<evidence type="ECO:0000313" key="4">
    <source>
        <dbReference type="Proteomes" id="UP000236488"/>
    </source>
</evidence>
<proteinExistence type="predicted"/>
<evidence type="ECO:0000259" key="1">
    <source>
        <dbReference type="Pfam" id="PF13173"/>
    </source>
</evidence>
<dbReference type="RefSeq" id="WP_103263023.1">
    <property type="nucleotide sequence ID" value="NZ_PPEL01000050.1"/>
</dbReference>
<name>A0A2K2U483_9ACTN</name>
<feature type="domain" description="AAA" evidence="1">
    <location>
        <begin position="34"/>
        <end position="148"/>
    </location>
</feature>
<accession>A0A2K2U483</accession>
<organism evidence="3 4">
    <name type="scientific">Rubneribacter badeniensis</name>
    <dbReference type="NCBI Taxonomy" id="2070688"/>
    <lineage>
        <taxon>Bacteria</taxon>
        <taxon>Bacillati</taxon>
        <taxon>Actinomycetota</taxon>
        <taxon>Coriobacteriia</taxon>
        <taxon>Eggerthellales</taxon>
        <taxon>Eggerthellaceae</taxon>
        <taxon>Rubneribacter</taxon>
    </lineage>
</organism>
<dbReference type="Pfam" id="PF13173">
    <property type="entry name" value="AAA_14"/>
    <property type="match status" value="1"/>
</dbReference>
<dbReference type="PANTHER" id="PTHR43566:SF2">
    <property type="entry name" value="DUF4143 DOMAIN-CONTAINING PROTEIN"/>
    <property type="match status" value="1"/>
</dbReference>
<keyword evidence="4" id="KW-1185">Reference proteome</keyword>
<dbReference type="InterPro" id="IPR025420">
    <property type="entry name" value="DUF4143"/>
</dbReference>
<dbReference type="PANTHER" id="PTHR43566">
    <property type="entry name" value="CONSERVED PROTEIN"/>
    <property type="match status" value="1"/>
</dbReference>
<dbReference type="EMBL" id="PPEL01000050">
    <property type="protein sequence ID" value="PNV65062.1"/>
    <property type="molecule type" value="Genomic_DNA"/>
</dbReference>
<comment type="caution">
    <text evidence="3">The sequence shown here is derived from an EMBL/GenBank/DDBJ whole genome shotgun (WGS) entry which is preliminary data.</text>
</comment>
<gene>
    <name evidence="3" type="ORF">C2L80_08610</name>
</gene>
<dbReference type="Pfam" id="PF13635">
    <property type="entry name" value="DUF4143"/>
    <property type="match status" value="1"/>
</dbReference>
<evidence type="ECO:0000313" key="3">
    <source>
        <dbReference type="EMBL" id="PNV65062.1"/>
    </source>
</evidence>
<feature type="domain" description="DUF4143" evidence="2">
    <location>
        <begin position="219"/>
        <end position="381"/>
    </location>
</feature>
<evidence type="ECO:0000259" key="2">
    <source>
        <dbReference type="Pfam" id="PF13635"/>
    </source>
</evidence>
<dbReference type="AlphaFoldDB" id="A0A2K2U483"/>
<reference evidence="3 4" key="1">
    <citation type="journal article" date="2018" name="Int. J. Syst. Evol. Microbiol.">
        <title>Rubneribacter badeniensis gen. nov., sp. nov. and Enteroscipio rubneri gen. nov., sp. nov., new members of the Eggerthellaceae isolated from human faeces.</title>
        <authorList>
            <person name="Danylec N."/>
            <person name="Gobl A."/>
            <person name="Stoll D.A."/>
            <person name="Hetzer B."/>
            <person name="Kulling S.E."/>
            <person name="Huch M."/>
        </authorList>
    </citation>
    <scope>NUCLEOTIDE SEQUENCE [LARGE SCALE GENOMIC DNA]</scope>
    <source>
        <strain evidence="3 4">ResAG-85</strain>
    </source>
</reference>
<sequence length="440" mass="48164">MPLKSASASVRPEGYLPRTVDTLVERYLRIFGAVEITGTKWCGKTWTALEHAASVSYVDASLALAKDDPAAMLLGEKPHVIDEWQLAPALWDTVRHEVDRTRGLRGAWILTGSSTPLPAGGENGSDLPSHSGAGRIGRIRMHPMSLQESGDSLGSVSLSGLFQGEFEASQVQTNAATLVNLACRGGWPEAIDLEAEDAQLIAREYLRMLRTESVPRHGKDPETARRLLFSLARTLGQAATYRTLIADMADRSAEDEGITEKTLASYLDLLRRLYLLEELPGWAPPARSPKRTAVKPKRYLTDPSLAVAALAMSPEALMNDWQTFGMVFENLVVRDLSVYARALECASDIPLRYYRDDSGLEADVVVELADGRWAAFEVKTSEARAAEGVASLRRLREKIAGNKLARTRPPEFMAVITGVSEYARKVEEGLYVIPITALGA</sequence>
<protein>
    <submittedName>
        <fullName evidence="3">AAA family ATPase</fullName>
    </submittedName>
</protein>
<dbReference type="Proteomes" id="UP000236488">
    <property type="component" value="Unassembled WGS sequence"/>
</dbReference>